<protein>
    <submittedName>
        <fullName evidence="2">Putative membrane protein</fullName>
    </submittedName>
</protein>
<organism evidence="2 3">
    <name type="scientific">Microcystis aeruginosa TAIHU98</name>
    <dbReference type="NCBI Taxonomy" id="1134457"/>
    <lineage>
        <taxon>Bacteria</taxon>
        <taxon>Bacillati</taxon>
        <taxon>Cyanobacteriota</taxon>
        <taxon>Cyanophyceae</taxon>
        <taxon>Oscillatoriophycideae</taxon>
        <taxon>Chroococcales</taxon>
        <taxon>Microcystaceae</taxon>
        <taxon>Microcystis</taxon>
    </lineage>
</organism>
<feature type="transmembrane region" description="Helical" evidence="1">
    <location>
        <begin position="12"/>
        <end position="34"/>
    </location>
</feature>
<dbReference type="Proteomes" id="UP000010932">
    <property type="component" value="Unassembled WGS sequence"/>
</dbReference>
<accession>L7ECM6</accession>
<sequence>MHRISISSLIEVMSVSVAIFVPSIAFLLIIPINYQEIT</sequence>
<dbReference type="EMBL" id="ANKQ01000001">
    <property type="protein sequence ID" value="ELP57220.1"/>
    <property type="molecule type" value="Genomic_DNA"/>
</dbReference>
<proteinExistence type="predicted"/>
<keyword evidence="1" id="KW-1133">Transmembrane helix</keyword>
<evidence type="ECO:0000313" key="3">
    <source>
        <dbReference type="Proteomes" id="UP000010932"/>
    </source>
</evidence>
<keyword evidence="1" id="KW-0812">Transmembrane</keyword>
<evidence type="ECO:0000256" key="1">
    <source>
        <dbReference type="SAM" id="Phobius"/>
    </source>
</evidence>
<dbReference type="AlphaFoldDB" id="L7ECM6"/>
<comment type="caution">
    <text evidence="2">The sequence shown here is derived from an EMBL/GenBank/DDBJ whole genome shotgun (WGS) entry which is preliminary data.</text>
</comment>
<evidence type="ECO:0000313" key="2">
    <source>
        <dbReference type="EMBL" id="ELP57220.1"/>
    </source>
</evidence>
<keyword evidence="1" id="KW-0472">Membrane</keyword>
<gene>
    <name evidence="2" type="ORF">O53_1833</name>
</gene>
<name>L7ECM6_MICAE</name>
<reference evidence="2 3" key="1">
    <citation type="journal article" date="2013" name="Genome Announc.">
        <title>Whole-Genome Sequence of Microcystis aeruginosa TAIHU98, a Nontoxic Bloom-Forming Strain Isolated from Taihu Lake, China.</title>
        <authorList>
            <person name="Yang C."/>
            <person name="Zhang W."/>
            <person name="Ren M."/>
            <person name="Song L."/>
            <person name="Li T."/>
            <person name="Zhao J."/>
        </authorList>
    </citation>
    <scope>NUCLEOTIDE SEQUENCE [LARGE SCALE GENOMIC DNA]</scope>
    <source>
        <strain evidence="2 3">TAIHU98</strain>
    </source>
</reference>
<dbReference type="PATRIC" id="fig|1134457.3.peg.721"/>